<sequence>MNEQSPTLVSTIDTYVYQTLQSLECASVIVQTTQGSVTGQLQAVMPDHIVVESGGSPFYIRIQQIVWIIPQS</sequence>
<dbReference type="Pfam" id="PF10842">
    <property type="entry name" value="DUF2642"/>
    <property type="match status" value="1"/>
</dbReference>
<name>A0A1H8RA29_9BACI</name>
<dbReference type="RefSeq" id="WP_091499022.1">
    <property type="nucleotide sequence ID" value="NZ_FODJ01000010.1"/>
</dbReference>
<dbReference type="InterPro" id="IPR020139">
    <property type="entry name" value="DUF2642"/>
</dbReference>
<gene>
    <name evidence="1" type="ORF">SAMN04488134_11012</name>
</gene>
<proteinExistence type="predicted"/>
<keyword evidence="2" id="KW-1185">Reference proteome</keyword>
<evidence type="ECO:0000313" key="2">
    <source>
        <dbReference type="Proteomes" id="UP000199300"/>
    </source>
</evidence>
<accession>A0A1H8RA29</accession>
<reference evidence="1 2" key="1">
    <citation type="submission" date="2016-10" db="EMBL/GenBank/DDBJ databases">
        <authorList>
            <person name="de Groot N.N."/>
        </authorList>
    </citation>
    <scope>NUCLEOTIDE SEQUENCE [LARGE SCALE GENOMIC DNA]</scope>
    <source>
        <strain evidence="1 2">CGMCC 1.10434</strain>
    </source>
</reference>
<dbReference type="OrthoDB" id="2439488at2"/>
<dbReference type="EMBL" id="FODJ01000010">
    <property type="protein sequence ID" value="SEO63260.1"/>
    <property type="molecule type" value="Genomic_DNA"/>
</dbReference>
<dbReference type="Proteomes" id="UP000199300">
    <property type="component" value="Unassembled WGS sequence"/>
</dbReference>
<evidence type="ECO:0008006" key="3">
    <source>
        <dbReference type="Google" id="ProtNLM"/>
    </source>
</evidence>
<protein>
    <recommendedName>
        <fullName evidence="3">DUF2642 domain-containing protein</fullName>
    </recommendedName>
</protein>
<evidence type="ECO:0000313" key="1">
    <source>
        <dbReference type="EMBL" id="SEO63260.1"/>
    </source>
</evidence>
<dbReference type="AlphaFoldDB" id="A0A1H8RA29"/>
<organism evidence="1 2">
    <name type="scientific">Amphibacillus marinus</name>
    <dbReference type="NCBI Taxonomy" id="872970"/>
    <lineage>
        <taxon>Bacteria</taxon>
        <taxon>Bacillati</taxon>
        <taxon>Bacillota</taxon>
        <taxon>Bacilli</taxon>
        <taxon>Bacillales</taxon>
        <taxon>Bacillaceae</taxon>
        <taxon>Amphibacillus</taxon>
    </lineage>
</organism>